<evidence type="ECO:0000313" key="1">
    <source>
        <dbReference type="EMBL" id="CAJ1371820.1"/>
    </source>
</evidence>
<dbReference type="AlphaFoldDB" id="A0AA36MKT4"/>
<dbReference type="Proteomes" id="UP001178507">
    <property type="component" value="Unassembled WGS sequence"/>
</dbReference>
<protein>
    <submittedName>
        <fullName evidence="1">Uncharacterized protein</fullName>
    </submittedName>
</protein>
<name>A0AA36MKT4_9DINO</name>
<comment type="caution">
    <text evidence="1">The sequence shown here is derived from an EMBL/GenBank/DDBJ whole genome shotgun (WGS) entry which is preliminary data.</text>
</comment>
<reference evidence="1" key="1">
    <citation type="submission" date="2023-08" db="EMBL/GenBank/DDBJ databases">
        <authorList>
            <person name="Chen Y."/>
            <person name="Shah S."/>
            <person name="Dougan E. K."/>
            <person name="Thang M."/>
            <person name="Chan C."/>
        </authorList>
    </citation>
    <scope>NUCLEOTIDE SEQUENCE</scope>
</reference>
<sequence>MVHTAPPGAALLDVGFLLPHPGTLVRGNLETGSRKATSNRPCRAIGISLAGMRCMP</sequence>
<evidence type="ECO:0000313" key="2">
    <source>
        <dbReference type="Proteomes" id="UP001178507"/>
    </source>
</evidence>
<accession>A0AA36MKT4</accession>
<organism evidence="1 2">
    <name type="scientific">Effrenium voratum</name>
    <dbReference type="NCBI Taxonomy" id="2562239"/>
    <lineage>
        <taxon>Eukaryota</taxon>
        <taxon>Sar</taxon>
        <taxon>Alveolata</taxon>
        <taxon>Dinophyceae</taxon>
        <taxon>Suessiales</taxon>
        <taxon>Symbiodiniaceae</taxon>
        <taxon>Effrenium</taxon>
    </lineage>
</organism>
<proteinExistence type="predicted"/>
<dbReference type="EMBL" id="CAUJNA010000100">
    <property type="protein sequence ID" value="CAJ1371820.1"/>
    <property type="molecule type" value="Genomic_DNA"/>
</dbReference>
<keyword evidence="2" id="KW-1185">Reference proteome</keyword>
<gene>
    <name evidence="1" type="ORF">EVOR1521_LOCUS2050</name>
</gene>